<evidence type="ECO:0000313" key="2">
    <source>
        <dbReference type="Proteomes" id="UP001246858"/>
    </source>
</evidence>
<protein>
    <submittedName>
        <fullName evidence="1">Uncharacterized protein</fullName>
    </submittedName>
</protein>
<name>A0ACC6KTC8_9SPHI</name>
<gene>
    <name evidence="1" type="ORF">J2X78_001024</name>
</gene>
<dbReference type="Proteomes" id="UP001246858">
    <property type="component" value="Unassembled WGS sequence"/>
</dbReference>
<organism evidence="1 2">
    <name type="scientific">Pedobacter africanus</name>
    <dbReference type="NCBI Taxonomy" id="151894"/>
    <lineage>
        <taxon>Bacteria</taxon>
        <taxon>Pseudomonadati</taxon>
        <taxon>Bacteroidota</taxon>
        <taxon>Sphingobacteriia</taxon>
        <taxon>Sphingobacteriales</taxon>
        <taxon>Sphingobacteriaceae</taxon>
        <taxon>Pedobacter</taxon>
    </lineage>
</organism>
<comment type="caution">
    <text evidence="1">The sequence shown here is derived from an EMBL/GenBank/DDBJ whole genome shotgun (WGS) entry which is preliminary data.</text>
</comment>
<accession>A0ACC6KTC8</accession>
<dbReference type="EMBL" id="JAVDTF010000001">
    <property type="protein sequence ID" value="MDR6782472.1"/>
    <property type="molecule type" value="Genomic_DNA"/>
</dbReference>
<sequence>MTQYDNIENAIRKGVWFLYDHQYPNGEFCCYICPDDEMKMCVTHSNVFPTSLIANSIFDLRYIPEVNEILDKAAAFLQYQAMRGGTWNNFTILNPLFPICPPDVDNTACAAIVLQKLGKDFEDNKTLILANRNDEGLFYTWFTWRTRYNPIKTYWLLSLRALKHPIDTCMFWRKTEATRYDIDAVVNANVLFYLGLNKNTAPVLKYMLDIIEKGKESDCDLWYRNPFTIYYFFSRNYKAGCAELEPAAQTIKERILLTAKADHSLGESILDTALGIISLINCGDNSTTLDKAVAHLVAHQNRSGAWQRWGVYYGGPKKLQTYGSEEMTTGFCLEALALYRFRLLEIAKKNNPSN</sequence>
<evidence type="ECO:0000313" key="1">
    <source>
        <dbReference type="EMBL" id="MDR6782472.1"/>
    </source>
</evidence>
<keyword evidence="2" id="KW-1185">Reference proteome</keyword>
<reference evidence="1" key="1">
    <citation type="submission" date="2023-07" db="EMBL/GenBank/DDBJ databases">
        <title>Sorghum-associated microbial communities from plants grown in Nebraska, USA.</title>
        <authorList>
            <person name="Schachtman D."/>
        </authorList>
    </citation>
    <scope>NUCLEOTIDE SEQUENCE</scope>
    <source>
        <strain evidence="1">2697</strain>
    </source>
</reference>
<proteinExistence type="predicted"/>